<accession>A0A077ZUE6</accession>
<feature type="compositionally biased region" description="Basic and acidic residues" evidence="1">
    <location>
        <begin position="219"/>
        <end position="229"/>
    </location>
</feature>
<evidence type="ECO:0000313" key="3">
    <source>
        <dbReference type="Proteomes" id="UP000039865"/>
    </source>
</evidence>
<evidence type="ECO:0000256" key="1">
    <source>
        <dbReference type="SAM" id="MobiDB-lite"/>
    </source>
</evidence>
<gene>
    <name evidence="2" type="primary">Contig9865.g10544</name>
    <name evidence="2" type="ORF">STYLEM_1050</name>
</gene>
<dbReference type="EMBL" id="CCKQ01001007">
    <property type="protein sequence ID" value="CDW72096.1"/>
    <property type="molecule type" value="Genomic_DNA"/>
</dbReference>
<protein>
    <submittedName>
        <fullName evidence="2">Uncharacterized protein</fullName>
    </submittedName>
</protein>
<dbReference type="Proteomes" id="UP000039865">
    <property type="component" value="Unassembled WGS sequence"/>
</dbReference>
<feature type="compositionally biased region" description="Polar residues" evidence="1">
    <location>
        <begin position="208"/>
        <end position="217"/>
    </location>
</feature>
<organism evidence="2 3">
    <name type="scientific">Stylonychia lemnae</name>
    <name type="common">Ciliate</name>
    <dbReference type="NCBI Taxonomy" id="5949"/>
    <lineage>
        <taxon>Eukaryota</taxon>
        <taxon>Sar</taxon>
        <taxon>Alveolata</taxon>
        <taxon>Ciliophora</taxon>
        <taxon>Intramacronucleata</taxon>
        <taxon>Spirotrichea</taxon>
        <taxon>Stichotrichia</taxon>
        <taxon>Sporadotrichida</taxon>
        <taxon>Oxytrichidae</taxon>
        <taxon>Stylonychinae</taxon>
        <taxon>Stylonychia</taxon>
    </lineage>
</organism>
<feature type="region of interest" description="Disordered" evidence="1">
    <location>
        <begin position="1"/>
        <end position="24"/>
    </location>
</feature>
<dbReference type="InParanoid" id="A0A077ZUE6"/>
<keyword evidence="3" id="KW-1185">Reference proteome</keyword>
<reference evidence="2 3" key="1">
    <citation type="submission" date="2014-06" db="EMBL/GenBank/DDBJ databases">
        <authorList>
            <person name="Swart Estienne"/>
        </authorList>
    </citation>
    <scope>NUCLEOTIDE SEQUENCE [LARGE SCALE GENOMIC DNA]</scope>
    <source>
        <strain evidence="2 3">130c</strain>
    </source>
</reference>
<sequence length="452" mass="52007">MYSNNSPNKQNSAQKKQNESMADECEDLKSNITTPPSKYDMKRMQLLQLTPVSNGIIVDRDTYIKQYQNKEANNQTAQPSSLKSQGVFGSVQSAQNFPNVNQTQTNIQQQGLTPYRSKRNLSIIDEFSKDSITLNLCNNFNNQSSLTNQQQQISNLSNMQSDYSNQMVSSNQIALEDPNEAQNVQNALNFSDDQEYFLVKDHDNFTSNNDSMNNCGQSKLDESKDEGKDSQQSSKRMKCCQNTMKNIDFTDMYLNQEEFIREFIKMIYEGIQPEEYTDKELEAVFQIMISEFIQLIFEHINLRDVNLLNQKGIIGQNGKSKSIQTEQLDSNTNEQNKDILIKTQVTAWQGSTFEMIQQMILSNDCILSFQDVSIKDIRVREDFKIIRACLSGLLFSTVKAPQQLNQNDIYQVNDGKQEFEGEIYLKPLIKQEQKLLIQKLNLKLKKGLQNYN</sequence>
<evidence type="ECO:0000313" key="2">
    <source>
        <dbReference type="EMBL" id="CDW72096.1"/>
    </source>
</evidence>
<feature type="compositionally biased region" description="Polar residues" evidence="1">
    <location>
        <begin position="1"/>
        <end position="15"/>
    </location>
</feature>
<feature type="region of interest" description="Disordered" evidence="1">
    <location>
        <begin position="208"/>
        <end position="237"/>
    </location>
</feature>
<name>A0A077ZUE6_STYLE</name>
<dbReference type="AlphaFoldDB" id="A0A077ZUE6"/>
<proteinExistence type="predicted"/>